<organism evidence="1 2">
    <name type="scientific">Chaenocephalus aceratus</name>
    <name type="common">Blackfin icefish</name>
    <name type="synonym">Chaenichthys aceratus</name>
    <dbReference type="NCBI Taxonomy" id="36190"/>
    <lineage>
        <taxon>Eukaryota</taxon>
        <taxon>Metazoa</taxon>
        <taxon>Chordata</taxon>
        <taxon>Craniata</taxon>
        <taxon>Vertebrata</taxon>
        <taxon>Euteleostomi</taxon>
        <taxon>Actinopterygii</taxon>
        <taxon>Neopterygii</taxon>
        <taxon>Teleostei</taxon>
        <taxon>Neoteleostei</taxon>
        <taxon>Acanthomorphata</taxon>
        <taxon>Eupercaria</taxon>
        <taxon>Perciformes</taxon>
        <taxon>Notothenioidei</taxon>
        <taxon>Channichthyidae</taxon>
        <taxon>Chaenocephalus</taxon>
    </lineage>
</organism>
<feature type="non-terminal residue" evidence="1">
    <location>
        <position position="1"/>
    </location>
</feature>
<accession>A0ACB9XFK2</accession>
<evidence type="ECO:0000313" key="1">
    <source>
        <dbReference type="EMBL" id="KAI4825811.1"/>
    </source>
</evidence>
<gene>
    <name evidence="1" type="ORF">KUCAC02_021477</name>
</gene>
<name>A0ACB9XFK2_CHAAC</name>
<dbReference type="Proteomes" id="UP001057452">
    <property type="component" value="Chromosome 6"/>
</dbReference>
<reference evidence="1" key="1">
    <citation type="submission" date="2022-05" db="EMBL/GenBank/DDBJ databases">
        <title>Chromosome-level genome of Chaenocephalus aceratus.</title>
        <authorList>
            <person name="Park H."/>
        </authorList>
    </citation>
    <scope>NUCLEOTIDE SEQUENCE</scope>
    <source>
        <strain evidence="1">KU_202001</strain>
    </source>
</reference>
<protein>
    <submittedName>
        <fullName evidence="1">Uncharacterized protein</fullName>
    </submittedName>
</protein>
<comment type="caution">
    <text evidence="1">The sequence shown here is derived from an EMBL/GenBank/DDBJ whole genome shotgun (WGS) entry which is preliminary data.</text>
</comment>
<proteinExistence type="predicted"/>
<keyword evidence="2" id="KW-1185">Reference proteome</keyword>
<evidence type="ECO:0000313" key="2">
    <source>
        <dbReference type="Proteomes" id="UP001057452"/>
    </source>
</evidence>
<sequence length="370" mass="41386">ERVIPCLLRLKQASDPGLRAAVREALALVGYHQPVKGRGIRILSIDGGGLRGLLALQTLHKLEALTGKPIYKLFDYICGVSTGAILGFMLGVFQIPLNECDDLYRKLGSDVFKQNVIVGTVKMGWNHAFYDSEAWENILREKMGSHLLVETSRNPECPKVSAVSTIVNRGTPLKAYVFRNYNLLPGLRSHYLGGCQHQLWQAIRASSAAPGYFQEFTLGNDLHQDGGLLINNPTALAIHESKCLWPNTHLECVVSLGTTSTSLKTKLNNIISSATDTEEVHVMLDAFLPNGTYFRFNPYMSEDISMDENRQEKLNLLQAEGLRYLERNEEKLKKVARILTREKGSVQKMTEWAQLRADMYNGVSFKSSKV</sequence>
<dbReference type="EMBL" id="CM043790">
    <property type="protein sequence ID" value="KAI4825811.1"/>
    <property type="molecule type" value="Genomic_DNA"/>
</dbReference>